<evidence type="ECO:0000313" key="2">
    <source>
        <dbReference type="Proteomes" id="UP000464468"/>
    </source>
</evidence>
<name>A0A7Z2NYD9_9SPHN</name>
<dbReference type="RefSeq" id="WP_160593600.1">
    <property type="nucleotide sequence ID" value="NZ_CP047895.1"/>
</dbReference>
<dbReference type="KEGG" id="schy:GVO57_13090"/>
<sequence length="387" mass="42925">MKVLFYLPVITPWWFENIVAPMIRRVSAEAEVTVLAPAPWSGTGIGPAELERLADLPQIRWCLIEGEDHRSYRTRPADPDGLAGFVADLQPDYVICRSADRDTPRRFPGKVRFLMEGGVAPYPLPSQWVWLAEDLFDHGEMPDLDTDQRAELTGWLRPLADRLRARIARAAYRPDDFNWPDDVPRLLMPIEYAHHENFFPMHRPGPEANDALILHIAQQLRGRAFVTLANHPLNDLHLGRGTLMAAVAATRGQMAMLPECRDAPSASERAAAVVDAMIVGDSKAFGVAAFLGLPFARLSRFKTASWLNAYPALDPLIADLKRGRARSPSPEDALAWAAFHIANNAFDPADPQLGLADIVDRIDRPVAPERWAAGMARLDAVLMESAA</sequence>
<organism evidence="1 2">
    <name type="scientific">Sphingomonas changnyeongensis</name>
    <dbReference type="NCBI Taxonomy" id="2698679"/>
    <lineage>
        <taxon>Bacteria</taxon>
        <taxon>Pseudomonadati</taxon>
        <taxon>Pseudomonadota</taxon>
        <taxon>Alphaproteobacteria</taxon>
        <taxon>Sphingomonadales</taxon>
        <taxon>Sphingomonadaceae</taxon>
        <taxon>Sphingomonas</taxon>
    </lineage>
</organism>
<protein>
    <submittedName>
        <fullName evidence="1">Uncharacterized protein</fullName>
    </submittedName>
</protein>
<accession>A0A7Z2NYD9</accession>
<proteinExistence type="predicted"/>
<reference evidence="1 2" key="1">
    <citation type="submission" date="2020-01" db="EMBL/GenBank/DDBJ databases">
        <title>Sphingomonas sp. C33 whole genome sequece.</title>
        <authorList>
            <person name="Park C."/>
        </authorList>
    </citation>
    <scope>NUCLEOTIDE SEQUENCE [LARGE SCALE GENOMIC DNA]</scope>
    <source>
        <strain evidence="1 2">C33</strain>
    </source>
</reference>
<evidence type="ECO:0000313" key="1">
    <source>
        <dbReference type="EMBL" id="QHL91564.1"/>
    </source>
</evidence>
<keyword evidence="2" id="KW-1185">Reference proteome</keyword>
<gene>
    <name evidence="1" type="ORF">GVO57_13090</name>
</gene>
<dbReference type="EMBL" id="CP047895">
    <property type="protein sequence ID" value="QHL91564.1"/>
    <property type="molecule type" value="Genomic_DNA"/>
</dbReference>
<dbReference type="Proteomes" id="UP000464468">
    <property type="component" value="Chromosome"/>
</dbReference>
<dbReference type="AlphaFoldDB" id="A0A7Z2NYD9"/>